<dbReference type="PANTHER" id="PTHR13774:SF17">
    <property type="entry name" value="PHENAZINE BIOSYNTHESIS-LIKE DOMAIN-CONTAINING PROTEIN"/>
    <property type="match status" value="1"/>
</dbReference>
<evidence type="ECO:0000256" key="2">
    <source>
        <dbReference type="ARBA" id="ARBA00023235"/>
    </source>
</evidence>
<comment type="similarity">
    <text evidence="1">Belongs to the PhzF family.</text>
</comment>
<sequence length="267" mass="30085">MNIYVVDAFTNQPYRGNPAAVLVLKETRSDSWLQEIASEMNHSETAFLLKQKDSYQLRWFTPESEVDLCGHATLASAHILWEKGFSQEEVLRFSTKSGVLTASRLEDGWICMNFPKETESPCIAPKDLSEGLGTEHVYVGKNRMDYLVEVDSEAILKNLKPDFTQWEKVDARGIIVTSQSQREGIDFVSRCFYPAVGVNEDPVTGSAHCCLGPYWASRLQKNELTAEQISFRPGYLKVKVLSERVDIQGQAVTTLSSVLEAEKHKQE</sequence>
<dbReference type="PIRSF" id="PIRSF016184">
    <property type="entry name" value="PhzC_PhzF"/>
    <property type="match status" value="1"/>
</dbReference>
<dbReference type="GO" id="GO:0005737">
    <property type="term" value="C:cytoplasm"/>
    <property type="evidence" value="ECO:0007669"/>
    <property type="project" value="TreeGrafter"/>
</dbReference>
<dbReference type="GO" id="GO:0016853">
    <property type="term" value="F:isomerase activity"/>
    <property type="evidence" value="ECO:0007669"/>
    <property type="project" value="UniProtKB-KW"/>
</dbReference>
<proteinExistence type="inferred from homology"/>
<name>A0A848M8X5_PAELE</name>
<dbReference type="EMBL" id="JABBPN010000010">
    <property type="protein sequence ID" value="NMO96532.1"/>
    <property type="molecule type" value="Genomic_DNA"/>
</dbReference>
<keyword evidence="5" id="KW-1185">Reference proteome</keyword>
<organism evidence="4 5">
    <name type="scientific">Paenibacillus lemnae</name>
    <dbReference type="NCBI Taxonomy" id="1330551"/>
    <lineage>
        <taxon>Bacteria</taxon>
        <taxon>Bacillati</taxon>
        <taxon>Bacillota</taxon>
        <taxon>Bacilli</taxon>
        <taxon>Bacillales</taxon>
        <taxon>Paenibacillaceae</taxon>
        <taxon>Paenibacillus</taxon>
    </lineage>
</organism>
<dbReference type="Pfam" id="PF02567">
    <property type="entry name" value="PhzC-PhzF"/>
    <property type="match status" value="1"/>
</dbReference>
<dbReference type="InterPro" id="IPR003719">
    <property type="entry name" value="Phenazine_PhzF-like"/>
</dbReference>
<reference evidence="4 5" key="1">
    <citation type="submission" date="2020-04" db="EMBL/GenBank/DDBJ databases">
        <title>Paenibacillus algicola sp. nov., a novel marine bacterium producing alginate lyase.</title>
        <authorList>
            <person name="Huang H."/>
        </authorList>
    </citation>
    <scope>NUCLEOTIDE SEQUENCE [LARGE SCALE GENOMIC DNA]</scope>
    <source>
        <strain evidence="4 5">L7-75</strain>
    </source>
</reference>
<dbReference type="RefSeq" id="WP_169505319.1">
    <property type="nucleotide sequence ID" value="NZ_JABBPN010000010.1"/>
</dbReference>
<comment type="caution">
    <text evidence="4">The sequence shown here is derived from an EMBL/GenBank/DDBJ whole genome shotgun (WGS) entry which is preliminary data.</text>
</comment>
<evidence type="ECO:0000256" key="3">
    <source>
        <dbReference type="PIRSR" id="PIRSR016184-1"/>
    </source>
</evidence>
<dbReference type="Gene3D" id="3.10.310.10">
    <property type="entry name" value="Diaminopimelate Epimerase, Chain A, domain 1"/>
    <property type="match status" value="2"/>
</dbReference>
<dbReference type="SUPFAM" id="SSF54506">
    <property type="entry name" value="Diaminopimelate epimerase-like"/>
    <property type="match status" value="1"/>
</dbReference>
<evidence type="ECO:0000313" key="4">
    <source>
        <dbReference type="EMBL" id="NMO96532.1"/>
    </source>
</evidence>
<feature type="active site" evidence="3">
    <location>
        <position position="44"/>
    </location>
</feature>
<protein>
    <submittedName>
        <fullName evidence="4">PhzF family phenazine biosynthesis protein</fullName>
    </submittedName>
</protein>
<dbReference type="NCBIfam" id="TIGR00654">
    <property type="entry name" value="PhzF_family"/>
    <property type="match status" value="1"/>
</dbReference>
<accession>A0A848M8X5</accession>
<dbReference type="AlphaFoldDB" id="A0A848M8X5"/>
<gene>
    <name evidence="4" type="ORF">HII30_12190</name>
</gene>
<keyword evidence="2" id="KW-0413">Isomerase</keyword>
<evidence type="ECO:0000256" key="1">
    <source>
        <dbReference type="ARBA" id="ARBA00008270"/>
    </source>
</evidence>
<evidence type="ECO:0000313" key="5">
    <source>
        <dbReference type="Proteomes" id="UP000565468"/>
    </source>
</evidence>
<dbReference type="PANTHER" id="PTHR13774">
    <property type="entry name" value="PHENAZINE BIOSYNTHESIS PROTEIN"/>
    <property type="match status" value="1"/>
</dbReference>
<dbReference type="Proteomes" id="UP000565468">
    <property type="component" value="Unassembled WGS sequence"/>
</dbReference>